<reference evidence="2 3" key="1">
    <citation type="submission" date="2007-03" db="EMBL/GenBank/DDBJ databases">
        <title>Complete sequence of plasmid pBVIE01 of Burkholderia vietnamiensis G4.</title>
        <authorList>
            <consortium name="US DOE Joint Genome Institute"/>
            <person name="Copeland A."/>
            <person name="Lucas S."/>
            <person name="Lapidus A."/>
            <person name="Barry K."/>
            <person name="Detter J.C."/>
            <person name="Glavina del Rio T."/>
            <person name="Hammon N."/>
            <person name="Israni S."/>
            <person name="Dalin E."/>
            <person name="Tice H."/>
            <person name="Pitluck S."/>
            <person name="Chain P."/>
            <person name="Malfatti S."/>
            <person name="Shin M."/>
            <person name="Vergez L."/>
            <person name="Schmutz J."/>
            <person name="Larimer F."/>
            <person name="Land M."/>
            <person name="Hauser L."/>
            <person name="Kyrpides N."/>
            <person name="Tiedje J."/>
            <person name="Richardson P."/>
        </authorList>
    </citation>
    <scope>NUCLEOTIDE SEQUENCE [LARGE SCALE GENOMIC DNA]</scope>
    <source>
        <strain evidence="3">G4 / LMG 22486</strain>
        <plasmid evidence="2 3">pBVIE01</plasmid>
    </source>
</reference>
<geneLocation type="plasmid" evidence="2 3">
    <name>pBVIE01</name>
</geneLocation>
<dbReference type="PROSITE" id="PS51833">
    <property type="entry name" value="HDOD"/>
    <property type="match status" value="1"/>
</dbReference>
<protein>
    <submittedName>
        <fullName evidence="2">Putative signal transduction protein</fullName>
    </submittedName>
</protein>
<name>A4JTT9_BURVG</name>
<evidence type="ECO:0000313" key="3">
    <source>
        <dbReference type="Proteomes" id="UP000002287"/>
    </source>
</evidence>
<dbReference type="PANTHER" id="PTHR33525">
    <property type="match status" value="1"/>
</dbReference>
<dbReference type="Gene3D" id="1.10.3210.10">
    <property type="entry name" value="Hypothetical protein af1432"/>
    <property type="match status" value="1"/>
</dbReference>
<evidence type="ECO:0000313" key="2">
    <source>
        <dbReference type="EMBL" id="ABO59692.1"/>
    </source>
</evidence>
<dbReference type="AlphaFoldDB" id="A4JTT9"/>
<evidence type="ECO:0000259" key="1">
    <source>
        <dbReference type="PROSITE" id="PS51833"/>
    </source>
</evidence>
<dbReference type="PANTHER" id="PTHR33525:SF6">
    <property type="entry name" value="HDOD DOMAIN-CONTAINING PROTEIN"/>
    <property type="match status" value="1"/>
</dbReference>
<dbReference type="InterPro" id="IPR052340">
    <property type="entry name" value="RNase_Y/CdgJ"/>
</dbReference>
<dbReference type="HOGENOM" id="CLU_048246_4_2_4"/>
<dbReference type="KEGG" id="bvi:Bcep1808_6805"/>
<dbReference type="SUPFAM" id="SSF109604">
    <property type="entry name" value="HD-domain/PDEase-like"/>
    <property type="match status" value="1"/>
</dbReference>
<dbReference type="InterPro" id="IPR013976">
    <property type="entry name" value="HDOD"/>
</dbReference>
<dbReference type="Pfam" id="PF08668">
    <property type="entry name" value="HDOD"/>
    <property type="match status" value="1"/>
</dbReference>
<proteinExistence type="predicted"/>
<sequence length="274" mass="30290">MNALDKVFEQIVKLPTIPQVVLELVEMTRDDNVELTDVIEKVRQDQALSAKVIRVANSSFYGERGRISSVERAIKIVGLHTLRTTVITTGVMAAFPRVKGMEMGQYWRHGLTSAYMALELARLNGTVDMEEAFTAGLMLGLGVLLIHLQMPDEAQIIGESVSPLDLASRLEVERKVLGFTHNEVSAELLARWRFPKSICEAILYYSKSMHGSLLCKIIFVSAAYAWTKISGLGSRSLMSSLDKKMINELGLTGEWVEGRGEMIAKSVDSIVISG</sequence>
<organism evidence="2 3">
    <name type="scientific">Burkholderia vietnamiensis (strain G4 / LMG 22486)</name>
    <name type="common">Burkholderia cepacia (strain R1808)</name>
    <dbReference type="NCBI Taxonomy" id="269482"/>
    <lineage>
        <taxon>Bacteria</taxon>
        <taxon>Pseudomonadati</taxon>
        <taxon>Pseudomonadota</taxon>
        <taxon>Betaproteobacteria</taxon>
        <taxon>Burkholderiales</taxon>
        <taxon>Burkholderiaceae</taxon>
        <taxon>Burkholderia</taxon>
        <taxon>Burkholderia cepacia complex</taxon>
    </lineage>
</organism>
<dbReference type="EMBL" id="CP000617">
    <property type="protein sequence ID" value="ABO59692.1"/>
    <property type="molecule type" value="Genomic_DNA"/>
</dbReference>
<feature type="domain" description="HDOD" evidence="1">
    <location>
        <begin position="14"/>
        <end position="208"/>
    </location>
</feature>
<gene>
    <name evidence="2" type="ordered locus">Bcep1808_6805</name>
</gene>
<accession>A4JTT9</accession>
<dbReference type="Proteomes" id="UP000002287">
    <property type="component" value="Plasmid pBVIE01"/>
</dbReference>
<keyword evidence="2" id="KW-0614">Plasmid</keyword>